<evidence type="ECO:0000256" key="12">
    <source>
        <dbReference type="ARBA" id="ARBA00023014"/>
    </source>
</evidence>
<dbReference type="SFLD" id="SFLDS00029">
    <property type="entry name" value="Radical_SAM"/>
    <property type="match status" value="1"/>
</dbReference>
<evidence type="ECO:0000313" key="17">
    <source>
        <dbReference type="Proteomes" id="UP000009061"/>
    </source>
</evidence>
<comment type="miscellaneous">
    <text evidence="14">Reaction proceeds by a ping-pong mechanism involving intermediate methylation of a conserved cysteine residue.</text>
</comment>
<comment type="subcellular location">
    <subcellularLocation>
        <location evidence="1 14">Cytoplasm</location>
    </subcellularLocation>
</comment>
<dbReference type="SFLD" id="SFLDF00275">
    <property type="entry name" value="adenosine_C2_methyltransferase"/>
    <property type="match status" value="1"/>
</dbReference>
<dbReference type="CDD" id="cd01335">
    <property type="entry name" value="Radical_SAM"/>
    <property type="match status" value="1"/>
</dbReference>
<dbReference type="GO" id="GO:0046872">
    <property type="term" value="F:metal ion binding"/>
    <property type="evidence" value="ECO:0007669"/>
    <property type="project" value="UniProtKB-KW"/>
</dbReference>
<evidence type="ECO:0000256" key="14">
    <source>
        <dbReference type="HAMAP-Rule" id="MF_01849"/>
    </source>
</evidence>
<evidence type="ECO:0000256" key="8">
    <source>
        <dbReference type="ARBA" id="ARBA00022691"/>
    </source>
</evidence>
<keyword evidence="5 14" id="KW-0698">rRNA processing</keyword>
<dbReference type="GO" id="GO:0030488">
    <property type="term" value="P:tRNA methylation"/>
    <property type="evidence" value="ECO:0007669"/>
    <property type="project" value="UniProtKB-UniRule"/>
</dbReference>
<comment type="cofactor">
    <cofactor evidence="14">
        <name>[4Fe-4S] cluster</name>
        <dbReference type="ChEBI" id="CHEBI:49883"/>
    </cofactor>
    <text evidence="14">Binds 1 [4Fe-4S] cluster. The cluster is coordinated with 3 cysteines and an exchangeable S-adenosyl-L-methionine.</text>
</comment>
<keyword evidence="6 14" id="KW-0489">Methyltransferase</keyword>
<evidence type="ECO:0000256" key="1">
    <source>
        <dbReference type="ARBA" id="ARBA00004496"/>
    </source>
</evidence>
<evidence type="ECO:0000256" key="3">
    <source>
        <dbReference type="ARBA" id="ARBA00022485"/>
    </source>
</evidence>
<keyword evidence="3 14" id="KW-0004">4Fe-4S</keyword>
<keyword evidence="17" id="KW-1185">Reference proteome</keyword>
<accession>H6Q4G5</accession>
<feature type="active site" description="Proton acceptor" evidence="14">
    <location>
        <position position="92"/>
    </location>
</feature>
<evidence type="ECO:0000259" key="15">
    <source>
        <dbReference type="PROSITE" id="PS51918"/>
    </source>
</evidence>
<evidence type="ECO:0000256" key="5">
    <source>
        <dbReference type="ARBA" id="ARBA00022552"/>
    </source>
</evidence>
<dbReference type="PROSITE" id="PS51918">
    <property type="entry name" value="RADICAL_SAM"/>
    <property type="match status" value="1"/>
</dbReference>
<dbReference type="Proteomes" id="UP000009061">
    <property type="component" value="Chromosome"/>
</dbReference>
<keyword evidence="12 14" id="KW-0411">Iron-sulfur</keyword>
<dbReference type="STRING" id="1142511.WIGMOR_0178"/>
<evidence type="ECO:0000256" key="2">
    <source>
        <dbReference type="ARBA" id="ARBA00007544"/>
    </source>
</evidence>
<organism evidence="16 17">
    <name type="scientific">Wigglesworthia glossinidia endosymbiont of Glossina morsitans morsitans</name>
    <name type="common">Yale colony</name>
    <dbReference type="NCBI Taxonomy" id="1142511"/>
    <lineage>
        <taxon>Bacteria</taxon>
        <taxon>Pseudomonadati</taxon>
        <taxon>Pseudomonadota</taxon>
        <taxon>Gammaproteobacteria</taxon>
        <taxon>Enterobacterales</taxon>
        <taxon>Erwiniaceae</taxon>
        <taxon>Wigglesworthia</taxon>
    </lineage>
</organism>
<dbReference type="GO" id="GO:0051539">
    <property type="term" value="F:4 iron, 4 sulfur cluster binding"/>
    <property type="evidence" value="ECO:0007669"/>
    <property type="project" value="UniProtKB-UniRule"/>
</dbReference>
<feature type="binding site" evidence="14">
    <location>
        <begin position="165"/>
        <end position="166"/>
    </location>
    <ligand>
        <name>S-adenosyl-L-methionine</name>
        <dbReference type="ChEBI" id="CHEBI:59789"/>
    </ligand>
</feature>
<proteinExistence type="inferred from homology"/>
<evidence type="ECO:0000256" key="7">
    <source>
        <dbReference type="ARBA" id="ARBA00022679"/>
    </source>
</evidence>
<dbReference type="Pfam" id="PF21016">
    <property type="entry name" value="RlmN_N"/>
    <property type="match status" value="1"/>
</dbReference>
<dbReference type="GO" id="GO:0070040">
    <property type="term" value="F:rRNA (adenine(2503)-C2-)-methyltransferase activity"/>
    <property type="evidence" value="ECO:0007669"/>
    <property type="project" value="UniProtKB-UniRule"/>
</dbReference>
<dbReference type="EMBL" id="CP003315">
    <property type="protein sequence ID" value="AFA41025.1"/>
    <property type="molecule type" value="Genomic_DNA"/>
</dbReference>
<dbReference type="KEGG" id="wgl:WIGMOR_0178"/>
<evidence type="ECO:0000256" key="9">
    <source>
        <dbReference type="ARBA" id="ARBA00022694"/>
    </source>
</evidence>
<dbReference type="GO" id="GO:0005737">
    <property type="term" value="C:cytoplasm"/>
    <property type="evidence" value="ECO:0007669"/>
    <property type="project" value="UniProtKB-SubCell"/>
</dbReference>
<keyword evidence="7 14" id="KW-0808">Transferase</keyword>
<feature type="binding site" evidence="14">
    <location>
        <position position="116"/>
    </location>
    <ligand>
        <name>[4Fe-4S] cluster</name>
        <dbReference type="ChEBI" id="CHEBI:49883"/>
        <note>4Fe-4S-S-AdoMet</note>
    </ligand>
</feature>
<dbReference type="InterPro" id="IPR048641">
    <property type="entry name" value="RlmN_N"/>
</dbReference>
<evidence type="ECO:0000256" key="4">
    <source>
        <dbReference type="ARBA" id="ARBA00022490"/>
    </source>
</evidence>
<dbReference type="InterPro" id="IPR007197">
    <property type="entry name" value="rSAM"/>
</dbReference>
<dbReference type="PANTHER" id="PTHR30544:SF5">
    <property type="entry name" value="RADICAL SAM CORE DOMAIN-CONTAINING PROTEIN"/>
    <property type="match status" value="1"/>
</dbReference>
<dbReference type="NCBIfam" id="TIGR00048">
    <property type="entry name" value="rRNA_mod_RlmN"/>
    <property type="match status" value="1"/>
</dbReference>
<dbReference type="OrthoDB" id="9793973at2"/>
<name>H6Q4G5_WIGGL</name>
<comment type="function">
    <text evidence="14">Specifically methylates position 2 of adenine 2503 in 23S rRNA and position 2 of adenine 37 in tRNAs. m2A2503 modification seems to play a crucial role in the proofreading step occurring at the peptidyl transferase center and thus would serve to optimize ribosomal fidelity.</text>
</comment>
<sequence>MNKKINLFGMTKLQLQEFFLNLGEKKFRANQFMQAVYQNYCDNINNIFNFNKNLRNKLLIQSEIKIPKIISEYISQDGTIKWILQISNQNIEIVYIPEKNRATLCISCQIGCALNCTFCATAMQGFNRNLDSSEMIGQIWNAMKIVHTKNYTLKKITNIVFMGMGEPLLNLKQLISTINIILDNHGFNLSKRRITISTAGISHIIQNLGKVLDVKLAISLHAPNDILRNQIMPINRKYNICSLLSAAKKYISVSKANQGKISIEYVMLNKVNDSDNHAYQLKNCLKNFPCKVNLIPWNCIPKSQYKPSNKNQIKKFSQILKKNGIITTIRKQRGDSINAACGQLSGIVANRMYKRTNMLHKMP</sequence>
<dbReference type="FunFam" id="3.20.20.70:FF:000008">
    <property type="entry name" value="Dual-specificity RNA methyltransferase RlmN"/>
    <property type="match status" value="1"/>
</dbReference>
<evidence type="ECO:0000256" key="10">
    <source>
        <dbReference type="ARBA" id="ARBA00022723"/>
    </source>
</evidence>
<dbReference type="Pfam" id="PF04055">
    <property type="entry name" value="Radical_SAM"/>
    <property type="match status" value="1"/>
</dbReference>
<feature type="binding site" evidence="14">
    <location>
        <position position="119"/>
    </location>
    <ligand>
        <name>[4Fe-4S] cluster</name>
        <dbReference type="ChEBI" id="CHEBI:49883"/>
        <note>4Fe-4S-S-AdoMet</note>
    </ligand>
</feature>
<dbReference type="RefSeq" id="WP_014353964.1">
    <property type="nucleotide sequence ID" value="NC_016893.1"/>
</dbReference>
<dbReference type="SUPFAM" id="SSF102114">
    <property type="entry name" value="Radical SAM enzymes"/>
    <property type="match status" value="1"/>
</dbReference>
<keyword evidence="10 14" id="KW-0479">Metal-binding</keyword>
<dbReference type="InterPro" id="IPR027492">
    <property type="entry name" value="RNA_MTrfase_RlmN"/>
</dbReference>
<dbReference type="PANTHER" id="PTHR30544">
    <property type="entry name" value="23S RRNA METHYLTRANSFERASE"/>
    <property type="match status" value="1"/>
</dbReference>
<comment type="catalytic activity">
    <reaction evidence="14">
        <text>adenosine(37) in tRNA + 2 reduced [2Fe-2S]-[ferredoxin] + 2 S-adenosyl-L-methionine = 2-methyladenosine(37) in tRNA + 5'-deoxyadenosine + L-methionine + 2 oxidized [2Fe-2S]-[ferredoxin] + S-adenosyl-L-homocysteine</text>
        <dbReference type="Rhea" id="RHEA:43332"/>
        <dbReference type="Rhea" id="RHEA-COMP:10000"/>
        <dbReference type="Rhea" id="RHEA-COMP:10001"/>
        <dbReference type="Rhea" id="RHEA-COMP:10162"/>
        <dbReference type="Rhea" id="RHEA-COMP:10485"/>
        <dbReference type="ChEBI" id="CHEBI:17319"/>
        <dbReference type="ChEBI" id="CHEBI:33737"/>
        <dbReference type="ChEBI" id="CHEBI:33738"/>
        <dbReference type="ChEBI" id="CHEBI:57844"/>
        <dbReference type="ChEBI" id="CHEBI:57856"/>
        <dbReference type="ChEBI" id="CHEBI:59789"/>
        <dbReference type="ChEBI" id="CHEBI:74411"/>
        <dbReference type="ChEBI" id="CHEBI:74497"/>
        <dbReference type="EC" id="2.1.1.192"/>
    </reaction>
</comment>
<feature type="binding site" evidence="14">
    <location>
        <position position="112"/>
    </location>
    <ligand>
        <name>[4Fe-4S] cluster</name>
        <dbReference type="ChEBI" id="CHEBI:49883"/>
        <note>4Fe-4S-S-AdoMet</note>
    </ligand>
</feature>
<dbReference type="AlphaFoldDB" id="H6Q4G5"/>
<feature type="binding site" evidence="14">
    <location>
        <position position="197"/>
    </location>
    <ligand>
        <name>S-adenosyl-L-methionine</name>
        <dbReference type="ChEBI" id="CHEBI:59789"/>
    </ligand>
</feature>
<keyword evidence="13 14" id="KW-1015">Disulfide bond</keyword>
<dbReference type="InterPro" id="IPR004383">
    <property type="entry name" value="rRNA_lsu_MTrfase_RlmN/Cfr"/>
</dbReference>
<dbReference type="eggNOG" id="COG0820">
    <property type="taxonomic scope" value="Bacteria"/>
</dbReference>
<gene>
    <name evidence="14 16" type="primary">rlmN</name>
    <name evidence="16" type="synonym">yfgB</name>
    <name evidence="16" type="ORF">WIGMOR_0178</name>
</gene>
<dbReference type="HOGENOM" id="CLU_029101_0_0_6"/>
<keyword evidence="9 14" id="KW-0819">tRNA processing</keyword>
<dbReference type="GO" id="GO:0000049">
    <property type="term" value="F:tRNA binding"/>
    <property type="evidence" value="ECO:0007669"/>
    <property type="project" value="UniProtKB-UniRule"/>
</dbReference>
<dbReference type="GO" id="GO:0070475">
    <property type="term" value="P:rRNA base methylation"/>
    <property type="evidence" value="ECO:0007669"/>
    <property type="project" value="UniProtKB-UniRule"/>
</dbReference>
<comment type="catalytic activity">
    <reaction evidence="14">
        <text>adenosine(2503) in 23S rRNA + 2 reduced [2Fe-2S]-[ferredoxin] + 2 S-adenosyl-L-methionine = 2-methyladenosine(2503) in 23S rRNA + 5'-deoxyadenosine + L-methionine + 2 oxidized [2Fe-2S]-[ferredoxin] + S-adenosyl-L-homocysteine</text>
        <dbReference type="Rhea" id="RHEA:42916"/>
        <dbReference type="Rhea" id="RHEA-COMP:10000"/>
        <dbReference type="Rhea" id="RHEA-COMP:10001"/>
        <dbReference type="Rhea" id="RHEA-COMP:10152"/>
        <dbReference type="Rhea" id="RHEA-COMP:10282"/>
        <dbReference type="ChEBI" id="CHEBI:17319"/>
        <dbReference type="ChEBI" id="CHEBI:33737"/>
        <dbReference type="ChEBI" id="CHEBI:33738"/>
        <dbReference type="ChEBI" id="CHEBI:57844"/>
        <dbReference type="ChEBI" id="CHEBI:57856"/>
        <dbReference type="ChEBI" id="CHEBI:59789"/>
        <dbReference type="ChEBI" id="CHEBI:74411"/>
        <dbReference type="ChEBI" id="CHEBI:74497"/>
        <dbReference type="EC" id="2.1.1.192"/>
    </reaction>
</comment>
<feature type="binding site" evidence="14">
    <location>
        <position position="298"/>
    </location>
    <ligand>
        <name>S-adenosyl-L-methionine</name>
        <dbReference type="ChEBI" id="CHEBI:59789"/>
    </ligand>
</feature>
<feature type="domain" description="Radical SAM core" evidence="15">
    <location>
        <begin position="98"/>
        <end position="335"/>
    </location>
</feature>
<reference evidence="16 17" key="1">
    <citation type="journal article" date="2012" name="MBio">
        <title>Insight into the transmission biology and species-specific functional capabilities of tsetse (Diptera: glossinidae) obligate symbiont wigglesworthia.</title>
        <authorList>
            <person name="Rio R.V."/>
            <person name="Symula R.E."/>
            <person name="Wang J."/>
            <person name="Lohs C."/>
            <person name="Wu Y.N."/>
            <person name="Snyder A.K."/>
            <person name="Bjornson R.D."/>
            <person name="Oshima K."/>
            <person name="Biehl B.S."/>
            <person name="Perna N.T."/>
            <person name="Hattori M."/>
            <person name="Aksoy S."/>
        </authorList>
    </citation>
    <scope>NUCLEOTIDE SEQUENCE [LARGE SCALE GENOMIC DNA]</scope>
    <source>
        <strain evidence="16">WGM</strain>
    </source>
</reference>
<dbReference type="InterPro" id="IPR013785">
    <property type="entry name" value="Aldolase_TIM"/>
</dbReference>
<dbReference type="InterPro" id="IPR040072">
    <property type="entry name" value="Methyltransferase_A"/>
</dbReference>
<dbReference type="GO" id="GO:0019843">
    <property type="term" value="F:rRNA binding"/>
    <property type="evidence" value="ECO:0007669"/>
    <property type="project" value="UniProtKB-UniRule"/>
</dbReference>
<dbReference type="Gene3D" id="3.20.20.70">
    <property type="entry name" value="Aldolase class I"/>
    <property type="match status" value="1"/>
</dbReference>
<feature type="active site" description="S-methylcysteine intermediate" evidence="14">
    <location>
        <position position="341"/>
    </location>
</feature>
<protein>
    <recommendedName>
        <fullName evidence="14">Dual-specificity RNA methyltransferase RlmN</fullName>
        <ecNumber evidence="14">2.1.1.192</ecNumber>
    </recommendedName>
    <alternativeName>
        <fullName evidence="14">23S rRNA (adenine(2503)-C(2))-methyltransferase</fullName>
    </alternativeName>
    <alternativeName>
        <fullName evidence="14">23S rRNA m2A2503 methyltransferase</fullName>
    </alternativeName>
    <alternativeName>
        <fullName evidence="14">Ribosomal RNA large subunit methyltransferase N</fullName>
    </alternativeName>
    <alternativeName>
        <fullName evidence="14">tRNA (adenine(37)-C(2))-methyltransferase</fullName>
    </alternativeName>
    <alternativeName>
        <fullName evidence="14">tRNA m2A37 methyltransferase</fullName>
    </alternativeName>
</protein>
<dbReference type="InterPro" id="IPR058240">
    <property type="entry name" value="rSAM_sf"/>
</dbReference>
<dbReference type="PIRSF" id="PIRSF006004">
    <property type="entry name" value="CHP00048"/>
    <property type="match status" value="1"/>
</dbReference>
<evidence type="ECO:0000256" key="13">
    <source>
        <dbReference type="ARBA" id="ARBA00023157"/>
    </source>
</evidence>
<comment type="caution">
    <text evidence="14">Lacks conserved residue(s) required for the propagation of feature annotation.</text>
</comment>
<keyword evidence="8 14" id="KW-0949">S-adenosyl-L-methionine</keyword>
<comment type="similarity">
    <text evidence="2 14">Belongs to the radical SAM superfamily. RlmN family.</text>
</comment>
<dbReference type="SFLD" id="SFLDG01062">
    <property type="entry name" value="methyltransferase_(Class_A)"/>
    <property type="match status" value="1"/>
</dbReference>
<evidence type="ECO:0000313" key="16">
    <source>
        <dbReference type="EMBL" id="AFA41025.1"/>
    </source>
</evidence>
<keyword evidence="4 14" id="KW-0963">Cytoplasm</keyword>
<feature type="binding site" evidence="14">
    <location>
        <begin position="219"/>
        <end position="221"/>
    </location>
    <ligand>
        <name>S-adenosyl-L-methionine</name>
        <dbReference type="ChEBI" id="CHEBI:59789"/>
    </ligand>
</feature>
<dbReference type="GO" id="GO:0002935">
    <property type="term" value="F:tRNA (adenine(37)-C2)-methyltransferase activity"/>
    <property type="evidence" value="ECO:0007669"/>
    <property type="project" value="UniProtKB-UniRule"/>
</dbReference>
<evidence type="ECO:0000256" key="6">
    <source>
        <dbReference type="ARBA" id="ARBA00022603"/>
    </source>
</evidence>
<dbReference type="HAMAP" id="MF_01849">
    <property type="entry name" value="RNA_methyltr_RlmN"/>
    <property type="match status" value="1"/>
</dbReference>
<dbReference type="Gene3D" id="1.10.150.530">
    <property type="match status" value="1"/>
</dbReference>
<dbReference type="EC" id="2.1.1.192" evidence="14"/>
<keyword evidence="11 14" id="KW-0408">Iron</keyword>
<evidence type="ECO:0000256" key="11">
    <source>
        <dbReference type="ARBA" id="ARBA00023004"/>
    </source>
</evidence>